<protein>
    <recommendedName>
        <fullName evidence="3">BHLH domain-containing protein</fullName>
    </recommendedName>
</protein>
<evidence type="ECO:0000256" key="1">
    <source>
        <dbReference type="ARBA" id="ARBA00023125"/>
    </source>
</evidence>
<feature type="compositionally biased region" description="Basic and acidic residues" evidence="2">
    <location>
        <begin position="79"/>
        <end position="88"/>
    </location>
</feature>
<feature type="region of interest" description="Disordered" evidence="2">
    <location>
        <begin position="172"/>
        <end position="195"/>
    </location>
</feature>
<dbReference type="CDD" id="cd19744">
    <property type="entry name" value="bHLH_TS_dAS-C_like"/>
    <property type="match status" value="1"/>
</dbReference>
<feature type="non-terminal residue" evidence="4">
    <location>
        <position position="402"/>
    </location>
</feature>
<dbReference type="InterPro" id="IPR011598">
    <property type="entry name" value="bHLH_dom"/>
</dbReference>
<dbReference type="Proteomes" id="UP000837857">
    <property type="component" value="Chromosome 3"/>
</dbReference>
<accession>A0ABN8IPB9</accession>
<name>A0ABN8IPB9_9NEOP</name>
<gene>
    <name evidence="4" type="ORF">IPOD504_LOCUS12304</name>
</gene>
<dbReference type="InterPro" id="IPR050283">
    <property type="entry name" value="E-box_TF_Regulators"/>
</dbReference>
<feature type="compositionally biased region" description="Low complexity" evidence="2">
    <location>
        <begin position="175"/>
        <end position="188"/>
    </location>
</feature>
<dbReference type="Pfam" id="PF00010">
    <property type="entry name" value="HLH"/>
    <property type="match status" value="1"/>
</dbReference>
<evidence type="ECO:0000313" key="4">
    <source>
        <dbReference type="EMBL" id="CAH2062929.1"/>
    </source>
</evidence>
<evidence type="ECO:0000259" key="3">
    <source>
        <dbReference type="PROSITE" id="PS50888"/>
    </source>
</evidence>
<dbReference type="EMBL" id="OW152815">
    <property type="protein sequence ID" value="CAH2062929.1"/>
    <property type="molecule type" value="Genomic_DNA"/>
</dbReference>
<sequence length="402" mass="45618">MSSIGVVVFRNSPLSKAQVLQESVNNTVNISNNDAGPNIGEIIIVRKKHKVTSPDTVSVTSLVRATESVNSNLPKRPRNRENVPEDASRTPTPLAVARRNARERNRVRQVNDGFAALRRHIPDEVAAAFENANSNRGPNKKLSKVETLRMAVEYIRNLESLLNIGHADKENMSRPSMESFPSPASSSPRDNSQERSYFSINSPAIDDDDVDDDELDGSLQIHRQSYMELPSSEPFHIVSTPHLYDEEECVGQPLTPSSDLLGHEDANPHILDGHFPFPNSAEQFSVIPEQSYCSESEMALNESDFEVKYAESIHHQIHTDYENDTELPLEAINPDLILSHNQFKFKGETQTFIEDQPYNEMELKRELPEIQVTPEDREQFEETLKWWQEKTRQSRPLAKTKH</sequence>
<dbReference type="SMART" id="SM00353">
    <property type="entry name" value="HLH"/>
    <property type="match status" value="1"/>
</dbReference>
<proteinExistence type="predicted"/>
<dbReference type="Gene3D" id="4.10.280.10">
    <property type="entry name" value="Helix-loop-helix DNA-binding domain"/>
    <property type="match status" value="1"/>
</dbReference>
<feature type="region of interest" description="Disordered" evidence="2">
    <location>
        <begin position="68"/>
        <end position="93"/>
    </location>
</feature>
<evidence type="ECO:0000313" key="5">
    <source>
        <dbReference type="Proteomes" id="UP000837857"/>
    </source>
</evidence>
<dbReference type="SUPFAM" id="SSF47459">
    <property type="entry name" value="HLH, helix-loop-helix DNA-binding domain"/>
    <property type="match status" value="1"/>
</dbReference>
<reference evidence="4" key="1">
    <citation type="submission" date="2022-03" db="EMBL/GenBank/DDBJ databases">
        <authorList>
            <person name="Martin H S."/>
        </authorList>
    </citation>
    <scope>NUCLEOTIDE SEQUENCE</scope>
</reference>
<evidence type="ECO:0000256" key="2">
    <source>
        <dbReference type="SAM" id="MobiDB-lite"/>
    </source>
</evidence>
<dbReference type="PROSITE" id="PS50888">
    <property type="entry name" value="BHLH"/>
    <property type="match status" value="1"/>
</dbReference>
<dbReference type="PANTHER" id="PTHR23349">
    <property type="entry name" value="BASIC HELIX-LOOP-HELIX TRANSCRIPTION FACTOR, TWIST"/>
    <property type="match status" value="1"/>
</dbReference>
<dbReference type="PANTHER" id="PTHR23349:SF108">
    <property type="entry name" value="BHLH DOMAIN-CONTAINING PROTEIN"/>
    <property type="match status" value="1"/>
</dbReference>
<dbReference type="InterPro" id="IPR036638">
    <property type="entry name" value="HLH_DNA-bd_sf"/>
</dbReference>
<organism evidence="4 5">
    <name type="scientific">Iphiclides podalirius</name>
    <name type="common">scarce swallowtail</name>
    <dbReference type="NCBI Taxonomy" id="110791"/>
    <lineage>
        <taxon>Eukaryota</taxon>
        <taxon>Metazoa</taxon>
        <taxon>Ecdysozoa</taxon>
        <taxon>Arthropoda</taxon>
        <taxon>Hexapoda</taxon>
        <taxon>Insecta</taxon>
        <taxon>Pterygota</taxon>
        <taxon>Neoptera</taxon>
        <taxon>Endopterygota</taxon>
        <taxon>Lepidoptera</taxon>
        <taxon>Glossata</taxon>
        <taxon>Ditrysia</taxon>
        <taxon>Papilionoidea</taxon>
        <taxon>Papilionidae</taxon>
        <taxon>Papilioninae</taxon>
        <taxon>Iphiclides</taxon>
    </lineage>
</organism>
<keyword evidence="1" id="KW-0238">DNA-binding</keyword>
<feature type="domain" description="BHLH" evidence="3">
    <location>
        <begin position="94"/>
        <end position="158"/>
    </location>
</feature>
<keyword evidence="5" id="KW-1185">Reference proteome</keyword>